<evidence type="ECO:0000313" key="1">
    <source>
        <dbReference type="EMBL" id="KAF1940417.1"/>
    </source>
</evidence>
<dbReference type="Proteomes" id="UP000800038">
    <property type="component" value="Unassembled WGS sequence"/>
</dbReference>
<keyword evidence="2" id="KW-1185">Reference proteome</keyword>
<dbReference type="EMBL" id="ML976063">
    <property type="protein sequence ID" value="KAF1940417.1"/>
    <property type="molecule type" value="Genomic_DNA"/>
</dbReference>
<name>A0A6A5STK8_9PLEO</name>
<evidence type="ECO:0000313" key="2">
    <source>
        <dbReference type="Proteomes" id="UP000800038"/>
    </source>
</evidence>
<sequence length="104" mass="11119">MVNLKASILPATAFFAVATTVIAETLCTATIRVSEPRSTGSVYDCTGATVYACSIMQEPDIRREYGCVSTYNSDFVIVVDCNSESSAKELVTVYGNKGANCDKI</sequence>
<organism evidence="1 2">
    <name type="scientific">Clathrospora elynae</name>
    <dbReference type="NCBI Taxonomy" id="706981"/>
    <lineage>
        <taxon>Eukaryota</taxon>
        <taxon>Fungi</taxon>
        <taxon>Dikarya</taxon>
        <taxon>Ascomycota</taxon>
        <taxon>Pezizomycotina</taxon>
        <taxon>Dothideomycetes</taxon>
        <taxon>Pleosporomycetidae</taxon>
        <taxon>Pleosporales</taxon>
        <taxon>Diademaceae</taxon>
        <taxon>Clathrospora</taxon>
    </lineage>
</organism>
<gene>
    <name evidence="1" type="ORF">EJ02DRAFT_456044</name>
</gene>
<accession>A0A6A5STK8</accession>
<dbReference type="AlphaFoldDB" id="A0A6A5STK8"/>
<reference evidence="1" key="1">
    <citation type="journal article" date="2020" name="Stud. Mycol.">
        <title>101 Dothideomycetes genomes: a test case for predicting lifestyles and emergence of pathogens.</title>
        <authorList>
            <person name="Haridas S."/>
            <person name="Albert R."/>
            <person name="Binder M."/>
            <person name="Bloem J."/>
            <person name="Labutti K."/>
            <person name="Salamov A."/>
            <person name="Andreopoulos B."/>
            <person name="Baker S."/>
            <person name="Barry K."/>
            <person name="Bills G."/>
            <person name="Bluhm B."/>
            <person name="Cannon C."/>
            <person name="Castanera R."/>
            <person name="Culley D."/>
            <person name="Daum C."/>
            <person name="Ezra D."/>
            <person name="Gonzalez J."/>
            <person name="Henrissat B."/>
            <person name="Kuo A."/>
            <person name="Liang C."/>
            <person name="Lipzen A."/>
            <person name="Lutzoni F."/>
            <person name="Magnuson J."/>
            <person name="Mondo S."/>
            <person name="Nolan M."/>
            <person name="Ohm R."/>
            <person name="Pangilinan J."/>
            <person name="Park H.-J."/>
            <person name="Ramirez L."/>
            <person name="Alfaro M."/>
            <person name="Sun H."/>
            <person name="Tritt A."/>
            <person name="Yoshinaga Y."/>
            <person name="Zwiers L.-H."/>
            <person name="Turgeon B."/>
            <person name="Goodwin S."/>
            <person name="Spatafora J."/>
            <person name="Crous P."/>
            <person name="Grigoriev I."/>
        </authorList>
    </citation>
    <scope>NUCLEOTIDE SEQUENCE</scope>
    <source>
        <strain evidence="1">CBS 161.51</strain>
    </source>
</reference>
<protein>
    <submittedName>
        <fullName evidence="1">Uncharacterized protein</fullName>
    </submittedName>
</protein>
<proteinExistence type="predicted"/>